<dbReference type="AlphaFoldDB" id="A0A0V1EJF3"/>
<reference evidence="1 2" key="1">
    <citation type="submission" date="2015-01" db="EMBL/GenBank/DDBJ databases">
        <title>Evolution of Trichinella species and genotypes.</title>
        <authorList>
            <person name="Korhonen P.K."/>
            <person name="Edoardo P."/>
            <person name="Giuseppe L.R."/>
            <person name="Gasser R.B."/>
        </authorList>
    </citation>
    <scope>NUCLEOTIDE SEQUENCE [LARGE SCALE GENOMIC DNA]</scope>
    <source>
        <strain evidence="1">ISS1029</strain>
    </source>
</reference>
<evidence type="ECO:0000313" key="2">
    <source>
        <dbReference type="Proteomes" id="UP000055024"/>
    </source>
</evidence>
<dbReference type="Proteomes" id="UP000055024">
    <property type="component" value="Unassembled WGS sequence"/>
</dbReference>
<organism evidence="1 2">
    <name type="scientific">Trichinella zimbabwensis</name>
    <dbReference type="NCBI Taxonomy" id="268475"/>
    <lineage>
        <taxon>Eukaryota</taxon>
        <taxon>Metazoa</taxon>
        <taxon>Ecdysozoa</taxon>
        <taxon>Nematoda</taxon>
        <taxon>Enoplea</taxon>
        <taxon>Dorylaimia</taxon>
        <taxon>Trichinellida</taxon>
        <taxon>Trichinellidae</taxon>
        <taxon>Trichinella</taxon>
    </lineage>
</organism>
<evidence type="ECO:0000313" key="1">
    <source>
        <dbReference type="EMBL" id="KRY73950.1"/>
    </source>
</evidence>
<proteinExistence type="predicted"/>
<comment type="caution">
    <text evidence="1">The sequence shown here is derived from an EMBL/GenBank/DDBJ whole genome shotgun (WGS) entry which is preliminary data.</text>
</comment>
<accession>A0A0V1EJF3</accession>
<keyword evidence="2" id="KW-1185">Reference proteome</keyword>
<dbReference type="EMBL" id="JYDP01007266">
    <property type="protein sequence ID" value="KRY73950.1"/>
    <property type="molecule type" value="Genomic_DNA"/>
</dbReference>
<sequence>MYYKGLRHHGGFKALLLNLRSQRYPAYQMFTLQ</sequence>
<protein>
    <submittedName>
        <fullName evidence="1">Uncharacterized protein</fullName>
    </submittedName>
</protein>
<name>A0A0V1EJF3_9BILA</name>
<gene>
    <name evidence="1" type="ORF">T11_15327</name>
</gene>